<sequence length="125" mass="14731">MPPSFPPCPSPLLFKFVGFLFSETVVLLYYMVCVLCPFDSFLIFFFFFFFFFFSFLIFFFVAVAVAVAVAEPCTELNTELNCRLRTQRINKNNPFVDEVAKRKEEKRKERKKGKKASLCFVRPTW</sequence>
<keyword evidence="1" id="KW-0472">Membrane</keyword>
<dbReference type="Proteomes" id="UP000001312">
    <property type="component" value="Unassembled WGS sequence"/>
</dbReference>
<feature type="transmembrane region" description="Helical" evidence="1">
    <location>
        <begin position="12"/>
        <end position="32"/>
    </location>
</feature>
<keyword evidence="3" id="KW-1185">Reference proteome</keyword>
<feature type="transmembrane region" description="Helical" evidence="1">
    <location>
        <begin position="44"/>
        <end position="70"/>
    </location>
</feature>
<dbReference type="InParanoid" id="A7F5F1"/>
<evidence type="ECO:0000256" key="1">
    <source>
        <dbReference type="SAM" id="Phobius"/>
    </source>
</evidence>
<gene>
    <name evidence="2" type="ORF">SS1G_12829</name>
</gene>
<keyword evidence="1" id="KW-1133">Transmembrane helix</keyword>
<dbReference type="AlphaFoldDB" id="A7F5F1"/>
<reference evidence="3" key="1">
    <citation type="journal article" date="2011" name="PLoS Genet.">
        <title>Genomic analysis of the necrotrophic fungal pathogens Sclerotinia sclerotiorum and Botrytis cinerea.</title>
        <authorList>
            <person name="Amselem J."/>
            <person name="Cuomo C.A."/>
            <person name="van Kan J.A."/>
            <person name="Viaud M."/>
            <person name="Benito E.P."/>
            <person name="Couloux A."/>
            <person name="Coutinho P.M."/>
            <person name="de Vries R.P."/>
            <person name="Dyer P.S."/>
            <person name="Fillinger S."/>
            <person name="Fournier E."/>
            <person name="Gout L."/>
            <person name="Hahn M."/>
            <person name="Kohn L."/>
            <person name="Lapalu N."/>
            <person name="Plummer K.M."/>
            <person name="Pradier J.M."/>
            <person name="Quevillon E."/>
            <person name="Sharon A."/>
            <person name="Simon A."/>
            <person name="ten Have A."/>
            <person name="Tudzynski B."/>
            <person name="Tudzynski P."/>
            <person name="Wincker P."/>
            <person name="Andrew M."/>
            <person name="Anthouard V."/>
            <person name="Beever R.E."/>
            <person name="Beffa R."/>
            <person name="Benoit I."/>
            <person name="Bouzid O."/>
            <person name="Brault B."/>
            <person name="Chen Z."/>
            <person name="Choquer M."/>
            <person name="Collemare J."/>
            <person name="Cotton P."/>
            <person name="Danchin E.G."/>
            <person name="Da Silva C."/>
            <person name="Gautier A."/>
            <person name="Giraud C."/>
            <person name="Giraud T."/>
            <person name="Gonzalez C."/>
            <person name="Grossetete S."/>
            <person name="Guldener U."/>
            <person name="Henrissat B."/>
            <person name="Howlett B.J."/>
            <person name="Kodira C."/>
            <person name="Kretschmer M."/>
            <person name="Lappartient A."/>
            <person name="Leroch M."/>
            <person name="Levis C."/>
            <person name="Mauceli E."/>
            <person name="Neuveglise C."/>
            <person name="Oeser B."/>
            <person name="Pearson M."/>
            <person name="Poulain J."/>
            <person name="Poussereau N."/>
            <person name="Quesneville H."/>
            <person name="Rascle C."/>
            <person name="Schumacher J."/>
            <person name="Segurens B."/>
            <person name="Sexton A."/>
            <person name="Silva E."/>
            <person name="Sirven C."/>
            <person name="Soanes D.M."/>
            <person name="Talbot N.J."/>
            <person name="Templeton M."/>
            <person name="Yandava C."/>
            <person name="Yarden O."/>
            <person name="Zeng Q."/>
            <person name="Rollins J.A."/>
            <person name="Lebrun M.H."/>
            <person name="Dickman M."/>
        </authorList>
    </citation>
    <scope>NUCLEOTIDE SEQUENCE [LARGE SCALE GENOMIC DNA]</scope>
    <source>
        <strain evidence="3">ATCC 18683 / 1980 / Ss-1</strain>
    </source>
</reference>
<evidence type="ECO:0000313" key="3">
    <source>
        <dbReference type="Proteomes" id="UP000001312"/>
    </source>
</evidence>
<dbReference type="EMBL" id="CH476642">
    <property type="protein sequence ID" value="EDN97972.1"/>
    <property type="molecule type" value="Genomic_DNA"/>
</dbReference>
<accession>A7F5F1</accession>
<name>A7F5F1_SCLS1</name>
<organism evidence="2 3">
    <name type="scientific">Sclerotinia sclerotiorum (strain ATCC 18683 / 1980 / Ss-1)</name>
    <name type="common">White mold</name>
    <name type="synonym">Whetzelinia sclerotiorum</name>
    <dbReference type="NCBI Taxonomy" id="665079"/>
    <lineage>
        <taxon>Eukaryota</taxon>
        <taxon>Fungi</taxon>
        <taxon>Dikarya</taxon>
        <taxon>Ascomycota</taxon>
        <taxon>Pezizomycotina</taxon>
        <taxon>Leotiomycetes</taxon>
        <taxon>Helotiales</taxon>
        <taxon>Sclerotiniaceae</taxon>
        <taxon>Sclerotinia</taxon>
    </lineage>
</organism>
<evidence type="ECO:0000313" key="2">
    <source>
        <dbReference type="EMBL" id="EDN97972.1"/>
    </source>
</evidence>
<proteinExistence type="predicted"/>
<protein>
    <submittedName>
        <fullName evidence="2">Uncharacterized protein</fullName>
    </submittedName>
</protein>
<dbReference type="RefSeq" id="XP_001586251.1">
    <property type="nucleotide sequence ID" value="XM_001586201.1"/>
</dbReference>
<keyword evidence="1" id="KW-0812">Transmembrane</keyword>
<dbReference type="KEGG" id="ssl:SS1G_12829"/>
<dbReference type="GeneID" id="5482309"/>